<accession>A0A2S6H2Y9</accession>
<comment type="function">
    <text evidence="5">An accessory protein needed during the final step in the assembly of 30S ribosomal subunit, possibly for assembly of the head region. Essential for efficient processing of 16S rRNA. May be needed both before and after RbfA during the maturation of 16S rRNA. It has affinity for free ribosomal 30S subunits but not for 70S ribosomes.</text>
</comment>
<dbReference type="PANTHER" id="PTHR33692">
    <property type="entry name" value="RIBOSOME MATURATION FACTOR RIMM"/>
    <property type="match status" value="1"/>
</dbReference>
<evidence type="ECO:0000256" key="1">
    <source>
        <dbReference type="ARBA" id="ARBA00022490"/>
    </source>
</evidence>
<keyword evidence="2 5" id="KW-0690">Ribosome biogenesis</keyword>
<evidence type="ECO:0000256" key="2">
    <source>
        <dbReference type="ARBA" id="ARBA00022517"/>
    </source>
</evidence>
<dbReference type="GO" id="GO:0006364">
    <property type="term" value="P:rRNA processing"/>
    <property type="evidence" value="ECO:0007669"/>
    <property type="project" value="UniProtKB-UniRule"/>
</dbReference>
<feature type="domain" description="Ribosome maturation factor RimM PRC barrel" evidence="7">
    <location>
        <begin position="101"/>
        <end position="165"/>
    </location>
</feature>
<dbReference type="Gene3D" id="2.30.30.240">
    <property type="entry name" value="PRC-barrel domain"/>
    <property type="match status" value="1"/>
</dbReference>
<dbReference type="GO" id="GO:0005840">
    <property type="term" value="C:ribosome"/>
    <property type="evidence" value="ECO:0007669"/>
    <property type="project" value="InterPro"/>
</dbReference>
<dbReference type="RefSeq" id="WP_104423719.1">
    <property type="nucleotide sequence ID" value="NZ_PTIY01000006.1"/>
</dbReference>
<dbReference type="OrthoDB" id="9783509at2"/>
<comment type="domain">
    <text evidence="5">The PRC barrel domain binds ribosomal protein uS19.</text>
</comment>
<evidence type="ECO:0000256" key="4">
    <source>
        <dbReference type="ARBA" id="ARBA00023186"/>
    </source>
</evidence>
<dbReference type="InterPro" id="IPR036976">
    <property type="entry name" value="RimM_N_sf"/>
</dbReference>
<sequence>MSEQQHISVGKISGVFGVKGWVKVFSFTDPRENILTYSPWLLIKGDEIKTVDVVDGQLQGKTIVAQLDSVSDRDQAAGLMGWDVFITRDQLPKAAKGEYYWSELIGLAVETIDGVQLGTVDSLLETGANDVVIVHGDRERVIPFLQGQTIINVDLDAGKIIVDWDPEF</sequence>
<dbReference type="NCBIfam" id="TIGR02273">
    <property type="entry name" value="16S_RimM"/>
    <property type="match status" value="1"/>
</dbReference>
<dbReference type="InterPro" id="IPR011033">
    <property type="entry name" value="PRC_barrel-like_sf"/>
</dbReference>
<dbReference type="InterPro" id="IPR056792">
    <property type="entry name" value="PRC_RimM"/>
</dbReference>
<keyword evidence="3 5" id="KW-0698">rRNA processing</keyword>
<evidence type="ECO:0000259" key="7">
    <source>
        <dbReference type="Pfam" id="PF24986"/>
    </source>
</evidence>
<dbReference type="InterPro" id="IPR011961">
    <property type="entry name" value="RimM"/>
</dbReference>
<dbReference type="GO" id="GO:0042274">
    <property type="term" value="P:ribosomal small subunit biogenesis"/>
    <property type="evidence" value="ECO:0007669"/>
    <property type="project" value="UniProtKB-UniRule"/>
</dbReference>
<dbReference type="SUPFAM" id="SSF50346">
    <property type="entry name" value="PRC-barrel domain"/>
    <property type="match status" value="1"/>
</dbReference>
<dbReference type="GO" id="GO:0043022">
    <property type="term" value="F:ribosome binding"/>
    <property type="evidence" value="ECO:0007669"/>
    <property type="project" value="InterPro"/>
</dbReference>
<dbReference type="SUPFAM" id="SSF50447">
    <property type="entry name" value="Translation proteins"/>
    <property type="match status" value="1"/>
</dbReference>
<evidence type="ECO:0000313" key="8">
    <source>
        <dbReference type="EMBL" id="PPK71848.1"/>
    </source>
</evidence>
<evidence type="ECO:0000256" key="5">
    <source>
        <dbReference type="HAMAP-Rule" id="MF_00014"/>
    </source>
</evidence>
<feature type="domain" description="RimM N-terminal" evidence="6">
    <location>
        <begin position="9"/>
        <end position="90"/>
    </location>
</feature>
<name>A0A2S6H2Y9_9GAMM</name>
<keyword evidence="4 5" id="KW-0143">Chaperone</keyword>
<keyword evidence="1 5" id="KW-0963">Cytoplasm</keyword>
<comment type="subunit">
    <text evidence="5">Binds ribosomal protein uS19.</text>
</comment>
<dbReference type="HAMAP" id="MF_00014">
    <property type="entry name" value="Ribosome_mat_RimM"/>
    <property type="match status" value="1"/>
</dbReference>
<comment type="caution">
    <text evidence="8">The sequence shown here is derived from an EMBL/GenBank/DDBJ whole genome shotgun (WGS) entry which is preliminary data.</text>
</comment>
<dbReference type="Gene3D" id="2.40.30.60">
    <property type="entry name" value="RimM"/>
    <property type="match status" value="1"/>
</dbReference>
<dbReference type="PANTHER" id="PTHR33692:SF1">
    <property type="entry name" value="RIBOSOME MATURATION FACTOR RIMM"/>
    <property type="match status" value="1"/>
</dbReference>
<dbReference type="GO" id="GO:0005737">
    <property type="term" value="C:cytoplasm"/>
    <property type="evidence" value="ECO:0007669"/>
    <property type="project" value="UniProtKB-SubCell"/>
</dbReference>
<evidence type="ECO:0000256" key="3">
    <source>
        <dbReference type="ARBA" id="ARBA00022552"/>
    </source>
</evidence>
<dbReference type="EMBL" id="PTIY01000006">
    <property type="protein sequence ID" value="PPK71848.1"/>
    <property type="molecule type" value="Genomic_DNA"/>
</dbReference>
<dbReference type="InterPro" id="IPR002676">
    <property type="entry name" value="RimM_N"/>
</dbReference>
<comment type="similarity">
    <text evidence="5">Belongs to the RimM family.</text>
</comment>
<evidence type="ECO:0000259" key="6">
    <source>
        <dbReference type="Pfam" id="PF01782"/>
    </source>
</evidence>
<gene>
    <name evidence="5" type="primary">rimM</name>
    <name evidence="8" type="ORF">B0F88_106201</name>
</gene>
<dbReference type="AlphaFoldDB" id="A0A2S6H2Y9"/>
<dbReference type="InterPro" id="IPR009000">
    <property type="entry name" value="Transl_B-barrel_sf"/>
</dbReference>
<evidence type="ECO:0000313" key="9">
    <source>
        <dbReference type="Proteomes" id="UP000238071"/>
    </source>
</evidence>
<protein>
    <recommendedName>
        <fullName evidence="5">Ribosome maturation factor RimM</fullName>
    </recommendedName>
</protein>
<comment type="subcellular location">
    <subcellularLocation>
        <location evidence="5">Cytoplasm</location>
    </subcellularLocation>
</comment>
<dbReference type="Proteomes" id="UP000238071">
    <property type="component" value="Unassembled WGS sequence"/>
</dbReference>
<dbReference type="Pfam" id="PF24986">
    <property type="entry name" value="PRC_RimM"/>
    <property type="match status" value="1"/>
</dbReference>
<proteinExistence type="inferred from homology"/>
<keyword evidence="9" id="KW-1185">Reference proteome</keyword>
<dbReference type="Pfam" id="PF01782">
    <property type="entry name" value="RimM"/>
    <property type="match status" value="1"/>
</dbReference>
<reference evidence="8 9" key="1">
    <citation type="submission" date="2018-02" db="EMBL/GenBank/DDBJ databases">
        <title>Subsurface microbial communities from deep shales in Ohio and West Virginia, USA.</title>
        <authorList>
            <person name="Wrighton K."/>
        </authorList>
    </citation>
    <scope>NUCLEOTIDE SEQUENCE [LARGE SCALE GENOMIC DNA]</scope>
    <source>
        <strain evidence="8 9">OWC-G53F</strain>
    </source>
</reference>
<organism evidence="8 9">
    <name type="scientific">Methylobacter tundripaludum</name>
    <dbReference type="NCBI Taxonomy" id="173365"/>
    <lineage>
        <taxon>Bacteria</taxon>
        <taxon>Pseudomonadati</taxon>
        <taxon>Pseudomonadota</taxon>
        <taxon>Gammaproteobacteria</taxon>
        <taxon>Methylococcales</taxon>
        <taxon>Methylococcaceae</taxon>
        <taxon>Methylobacter</taxon>
    </lineage>
</organism>